<dbReference type="Proteomes" id="UP000198649">
    <property type="component" value="Unassembled WGS sequence"/>
</dbReference>
<evidence type="ECO:0000259" key="7">
    <source>
        <dbReference type="Pfam" id="PF08281"/>
    </source>
</evidence>
<organism evidence="8 9">
    <name type="scientific">Nocardioides psychrotolerans</name>
    <dbReference type="NCBI Taxonomy" id="1005945"/>
    <lineage>
        <taxon>Bacteria</taxon>
        <taxon>Bacillati</taxon>
        <taxon>Actinomycetota</taxon>
        <taxon>Actinomycetes</taxon>
        <taxon>Propionibacteriales</taxon>
        <taxon>Nocardioidaceae</taxon>
        <taxon>Nocardioides</taxon>
    </lineage>
</organism>
<dbReference type="Pfam" id="PF08281">
    <property type="entry name" value="Sigma70_r4_2"/>
    <property type="match status" value="1"/>
</dbReference>
<dbReference type="NCBIfam" id="TIGR02983">
    <property type="entry name" value="SigE-fam_strep"/>
    <property type="match status" value="1"/>
</dbReference>
<keyword evidence="4" id="KW-0238">DNA-binding</keyword>
<evidence type="ECO:0000256" key="5">
    <source>
        <dbReference type="ARBA" id="ARBA00023163"/>
    </source>
</evidence>
<dbReference type="PANTHER" id="PTHR43133">
    <property type="entry name" value="RNA POLYMERASE ECF-TYPE SIGMA FACTO"/>
    <property type="match status" value="1"/>
</dbReference>
<dbReference type="InterPro" id="IPR007627">
    <property type="entry name" value="RNA_pol_sigma70_r2"/>
</dbReference>
<dbReference type="NCBIfam" id="TIGR02937">
    <property type="entry name" value="sigma70-ECF"/>
    <property type="match status" value="1"/>
</dbReference>
<name>A0A1I3EX74_9ACTN</name>
<dbReference type="STRING" id="1005945.SAMN05216561_104114"/>
<dbReference type="InterPro" id="IPR039425">
    <property type="entry name" value="RNA_pol_sigma-70-like"/>
</dbReference>
<dbReference type="GO" id="GO:0006352">
    <property type="term" value="P:DNA-templated transcription initiation"/>
    <property type="evidence" value="ECO:0007669"/>
    <property type="project" value="InterPro"/>
</dbReference>
<dbReference type="Gene3D" id="1.10.10.10">
    <property type="entry name" value="Winged helix-like DNA-binding domain superfamily/Winged helix DNA-binding domain"/>
    <property type="match status" value="1"/>
</dbReference>
<keyword evidence="2" id="KW-0805">Transcription regulation</keyword>
<comment type="similarity">
    <text evidence="1">Belongs to the sigma-70 factor family. ECF subfamily.</text>
</comment>
<dbReference type="InterPro" id="IPR014325">
    <property type="entry name" value="RNA_pol_sigma-E_actinobac"/>
</dbReference>
<evidence type="ECO:0000313" key="8">
    <source>
        <dbReference type="EMBL" id="SFI03557.1"/>
    </source>
</evidence>
<dbReference type="CDD" id="cd06171">
    <property type="entry name" value="Sigma70_r4"/>
    <property type="match status" value="1"/>
</dbReference>
<dbReference type="InterPro" id="IPR013249">
    <property type="entry name" value="RNA_pol_sigma70_r4_t2"/>
</dbReference>
<dbReference type="GO" id="GO:0016987">
    <property type="term" value="F:sigma factor activity"/>
    <property type="evidence" value="ECO:0007669"/>
    <property type="project" value="UniProtKB-KW"/>
</dbReference>
<evidence type="ECO:0000259" key="6">
    <source>
        <dbReference type="Pfam" id="PF04542"/>
    </source>
</evidence>
<dbReference type="EMBL" id="FOQG01000004">
    <property type="protein sequence ID" value="SFI03557.1"/>
    <property type="molecule type" value="Genomic_DNA"/>
</dbReference>
<evidence type="ECO:0000256" key="1">
    <source>
        <dbReference type="ARBA" id="ARBA00010641"/>
    </source>
</evidence>
<protein>
    <submittedName>
        <fullName evidence="8">RNA polymerase sigma-70 factor, sigma-E family</fullName>
    </submittedName>
</protein>
<dbReference type="AlphaFoldDB" id="A0A1I3EX74"/>
<dbReference type="OrthoDB" id="2046835at2"/>
<evidence type="ECO:0000313" key="9">
    <source>
        <dbReference type="Proteomes" id="UP000198649"/>
    </source>
</evidence>
<gene>
    <name evidence="8" type="ORF">SAMN05216561_104114</name>
</gene>
<dbReference type="PANTHER" id="PTHR43133:SF50">
    <property type="entry name" value="ECF RNA POLYMERASE SIGMA FACTOR SIGM"/>
    <property type="match status" value="1"/>
</dbReference>
<dbReference type="GO" id="GO:0003677">
    <property type="term" value="F:DNA binding"/>
    <property type="evidence" value="ECO:0007669"/>
    <property type="project" value="UniProtKB-KW"/>
</dbReference>
<evidence type="ECO:0000256" key="3">
    <source>
        <dbReference type="ARBA" id="ARBA00023082"/>
    </source>
</evidence>
<dbReference type="InterPro" id="IPR013325">
    <property type="entry name" value="RNA_pol_sigma_r2"/>
</dbReference>
<dbReference type="InterPro" id="IPR014284">
    <property type="entry name" value="RNA_pol_sigma-70_dom"/>
</dbReference>
<sequence length="168" mass="18516">MDENGHDDFTAYASGRWASLVRAAVLLGCSHADAEDAAQAALVKTWAHWGRVRQPAEPDAYVYRIMVNDLSTSRRRRWWGEKPTAVLPDRTQRDRTGDVDLRRAVVAALGQLPVEQQQVLVLRFVADLSERATAEVLGVALGTVKSRTSRGIAALDPADFAAYVEDDL</sequence>
<reference evidence="8 9" key="1">
    <citation type="submission" date="2016-10" db="EMBL/GenBank/DDBJ databases">
        <authorList>
            <person name="de Groot N.N."/>
        </authorList>
    </citation>
    <scope>NUCLEOTIDE SEQUENCE [LARGE SCALE GENOMIC DNA]</scope>
    <source>
        <strain evidence="8 9">CGMCC 1.11156</strain>
    </source>
</reference>
<dbReference type="InterPro" id="IPR036388">
    <property type="entry name" value="WH-like_DNA-bd_sf"/>
</dbReference>
<dbReference type="SUPFAM" id="SSF88659">
    <property type="entry name" value="Sigma3 and sigma4 domains of RNA polymerase sigma factors"/>
    <property type="match status" value="1"/>
</dbReference>
<feature type="domain" description="RNA polymerase sigma-70 region 2" evidence="6">
    <location>
        <begin position="24"/>
        <end position="79"/>
    </location>
</feature>
<dbReference type="Pfam" id="PF04542">
    <property type="entry name" value="Sigma70_r2"/>
    <property type="match status" value="1"/>
</dbReference>
<evidence type="ECO:0000256" key="4">
    <source>
        <dbReference type="ARBA" id="ARBA00023125"/>
    </source>
</evidence>
<dbReference type="InterPro" id="IPR013324">
    <property type="entry name" value="RNA_pol_sigma_r3/r4-like"/>
</dbReference>
<accession>A0A1I3EX74</accession>
<dbReference type="SUPFAM" id="SSF88946">
    <property type="entry name" value="Sigma2 domain of RNA polymerase sigma factors"/>
    <property type="match status" value="1"/>
</dbReference>
<keyword evidence="5" id="KW-0804">Transcription</keyword>
<keyword evidence="9" id="KW-1185">Reference proteome</keyword>
<proteinExistence type="inferred from homology"/>
<dbReference type="Gene3D" id="1.10.1740.10">
    <property type="match status" value="1"/>
</dbReference>
<dbReference type="RefSeq" id="WP_091111430.1">
    <property type="nucleotide sequence ID" value="NZ_BKAF01000058.1"/>
</dbReference>
<keyword evidence="3" id="KW-0731">Sigma factor</keyword>
<evidence type="ECO:0000256" key="2">
    <source>
        <dbReference type="ARBA" id="ARBA00023015"/>
    </source>
</evidence>
<feature type="domain" description="RNA polymerase sigma factor 70 region 4 type 2" evidence="7">
    <location>
        <begin position="103"/>
        <end position="155"/>
    </location>
</feature>